<dbReference type="InterPro" id="IPR050640">
    <property type="entry name" value="Bact_2-comp_sensor_kinase"/>
</dbReference>
<name>A0A3D9IJQ5_9BACL</name>
<keyword evidence="8" id="KW-0067">ATP-binding</keyword>
<proteinExistence type="predicted"/>
<dbReference type="InterPro" id="IPR010559">
    <property type="entry name" value="Sig_transdc_His_kin_internal"/>
</dbReference>
<dbReference type="SUPFAM" id="SSF158472">
    <property type="entry name" value="HAMP domain-like"/>
    <property type="match status" value="1"/>
</dbReference>
<dbReference type="GO" id="GO:0000155">
    <property type="term" value="F:phosphorelay sensor kinase activity"/>
    <property type="evidence" value="ECO:0007669"/>
    <property type="project" value="InterPro"/>
</dbReference>
<dbReference type="Pfam" id="PF00672">
    <property type="entry name" value="HAMP"/>
    <property type="match status" value="1"/>
</dbReference>
<dbReference type="EMBL" id="QRDY01000005">
    <property type="protein sequence ID" value="RED61887.1"/>
    <property type="molecule type" value="Genomic_DNA"/>
</dbReference>
<evidence type="ECO:0000256" key="9">
    <source>
        <dbReference type="ARBA" id="ARBA00022989"/>
    </source>
</evidence>
<dbReference type="RefSeq" id="WP_115992900.1">
    <property type="nucleotide sequence ID" value="NZ_QRDY01000005.1"/>
</dbReference>
<organism evidence="14 15">
    <name type="scientific">Cohnella lupini</name>
    <dbReference type="NCBI Taxonomy" id="1294267"/>
    <lineage>
        <taxon>Bacteria</taxon>
        <taxon>Bacillati</taxon>
        <taxon>Bacillota</taxon>
        <taxon>Bacilli</taxon>
        <taxon>Bacillales</taxon>
        <taxon>Paenibacillaceae</taxon>
        <taxon>Cohnella</taxon>
    </lineage>
</organism>
<keyword evidence="7 14" id="KW-0418">Kinase</keyword>
<sequence>MGHNERSLFSKLVGSLILLLLPVLLLSIYSHNMNEKVITKQIKQSSIGQLSTLATQMDNIMMQLETFSRVLIRDPNVIEFQDMSLLNFSSYEQISRKKIIQDKLYLQIASSDWTQEITVYSPRTGQSISTARGVAYHPELFLKLRKGIWNFPSPSDNSEGFSKLELITVEPYQAAVDMSKANSIVEISFDMNNIVRMLDQFDAQGSGNVLFYKSNAASLASSTCPPELLKDALDTLGRTQLSEQGDITLKVEGMSYLLTYSTVRSLGGYVVNIVPVQDILTPLRMTNRFSYLVYGLLLVVGIAVAWVLYRNVQVPLRELVKGVQKIKMGQYGTRISLQVKNEFRLIISRFNEMTDEIQQLIENVFVQKLQARDAELKQLQSQINPHFLYNSLSYIISMTKLEKKDAVLKMAYHLSDYYRYSTRVQNQQVKLREELKNTADYLSIHRMRMNRISYDIDVDADMLDLEVPRLILQPIVENALIHGIESLEGAGIITITGRRIGETCSIFVDDNGGSLTSERLSELCKLLDSPIDERSESCGLVNVHRRLRLRYGSKSGLALSINLASGLRAELHWREETEDDEAVDRG</sequence>
<feature type="transmembrane region" description="Helical" evidence="12">
    <location>
        <begin position="291"/>
        <end position="309"/>
    </location>
</feature>
<dbReference type="Pfam" id="PF06580">
    <property type="entry name" value="His_kinase"/>
    <property type="match status" value="1"/>
</dbReference>
<comment type="subcellular location">
    <subcellularLocation>
        <location evidence="1">Cell membrane</location>
        <topology evidence="1">Multi-pass membrane protein</topology>
    </subcellularLocation>
</comment>
<dbReference type="SUPFAM" id="SSF55874">
    <property type="entry name" value="ATPase domain of HSP90 chaperone/DNA topoisomerase II/histidine kinase"/>
    <property type="match status" value="1"/>
</dbReference>
<feature type="domain" description="HAMP" evidence="13">
    <location>
        <begin position="310"/>
        <end position="362"/>
    </location>
</feature>
<evidence type="ECO:0000259" key="13">
    <source>
        <dbReference type="PROSITE" id="PS50885"/>
    </source>
</evidence>
<keyword evidence="15" id="KW-1185">Reference proteome</keyword>
<keyword evidence="6" id="KW-0547">Nucleotide-binding</keyword>
<dbReference type="InterPro" id="IPR003660">
    <property type="entry name" value="HAMP_dom"/>
</dbReference>
<dbReference type="CDD" id="cd06225">
    <property type="entry name" value="HAMP"/>
    <property type="match status" value="1"/>
</dbReference>
<feature type="transmembrane region" description="Helical" evidence="12">
    <location>
        <begin position="12"/>
        <end position="30"/>
    </location>
</feature>
<dbReference type="Proteomes" id="UP000256869">
    <property type="component" value="Unassembled WGS sequence"/>
</dbReference>
<reference evidence="14 15" key="1">
    <citation type="submission" date="2018-07" db="EMBL/GenBank/DDBJ databases">
        <title>Genomic Encyclopedia of Type Strains, Phase III (KMG-III): the genomes of soil and plant-associated and newly described type strains.</title>
        <authorList>
            <person name="Whitman W."/>
        </authorList>
    </citation>
    <scope>NUCLEOTIDE SEQUENCE [LARGE SCALE GENOMIC DNA]</scope>
    <source>
        <strain evidence="14 15">CECT 8236</strain>
    </source>
</reference>
<keyword evidence="2" id="KW-1003">Cell membrane</keyword>
<dbReference type="Gene3D" id="3.30.565.10">
    <property type="entry name" value="Histidine kinase-like ATPase, C-terminal domain"/>
    <property type="match status" value="1"/>
</dbReference>
<evidence type="ECO:0000256" key="3">
    <source>
        <dbReference type="ARBA" id="ARBA00022553"/>
    </source>
</evidence>
<evidence type="ECO:0000256" key="1">
    <source>
        <dbReference type="ARBA" id="ARBA00004651"/>
    </source>
</evidence>
<evidence type="ECO:0000256" key="11">
    <source>
        <dbReference type="ARBA" id="ARBA00023136"/>
    </source>
</evidence>
<dbReference type="OrthoDB" id="2521939at2"/>
<evidence type="ECO:0000256" key="8">
    <source>
        <dbReference type="ARBA" id="ARBA00022840"/>
    </source>
</evidence>
<evidence type="ECO:0000256" key="7">
    <source>
        <dbReference type="ARBA" id="ARBA00022777"/>
    </source>
</evidence>
<evidence type="ECO:0000313" key="14">
    <source>
        <dbReference type="EMBL" id="RED61887.1"/>
    </source>
</evidence>
<comment type="caution">
    <text evidence="14">The sequence shown here is derived from an EMBL/GenBank/DDBJ whole genome shotgun (WGS) entry which is preliminary data.</text>
</comment>
<dbReference type="InterPro" id="IPR036890">
    <property type="entry name" value="HATPase_C_sf"/>
</dbReference>
<dbReference type="PANTHER" id="PTHR34220:SF11">
    <property type="entry name" value="SENSOR PROTEIN KINASE HPTS"/>
    <property type="match status" value="1"/>
</dbReference>
<dbReference type="AlphaFoldDB" id="A0A3D9IJQ5"/>
<dbReference type="PROSITE" id="PS50885">
    <property type="entry name" value="HAMP"/>
    <property type="match status" value="1"/>
</dbReference>
<dbReference type="PANTHER" id="PTHR34220">
    <property type="entry name" value="SENSOR HISTIDINE KINASE YPDA"/>
    <property type="match status" value="1"/>
</dbReference>
<dbReference type="SMART" id="SM00304">
    <property type="entry name" value="HAMP"/>
    <property type="match status" value="1"/>
</dbReference>
<keyword evidence="11 12" id="KW-0472">Membrane</keyword>
<dbReference type="Gene3D" id="6.10.340.10">
    <property type="match status" value="1"/>
</dbReference>
<keyword evidence="9 12" id="KW-1133">Transmembrane helix</keyword>
<keyword evidence="10" id="KW-0902">Two-component regulatory system</keyword>
<keyword evidence="4" id="KW-0808">Transferase</keyword>
<dbReference type="GO" id="GO:0005524">
    <property type="term" value="F:ATP binding"/>
    <property type="evidence" value="ECO:0007669"/>
    <property type="project" value="UniProtKB-KW"/>
</dbReference>
<evidence type="ECO:0000256" key="12">
    <source>
        <dbReference type="SAM" id="Phobius"/>
    </source>
</evidence>
<gene>
    <name evidence="14" type="ORF">DFP95_105316</name>
</gene>
<evidence type="ECO:0000256" key="10">
    <source>
        <dbReference type="ARBA" id="ARBA00023012"/>
    </source>
</evidence>
<evidence type="ECO:0000256" key="6">
    <source>
        <dbReference type="ARBA" id="ARBA00022741"/>
    </source>
</evidence>
<keyword evidence="3" id="KW-0597">Phosphoprotein</keyword>
<dbReference type="GO" id="GO:0005886">
    <property type="term" value="C:plasma membrane"/>
    <property type="evidence" value="ECO:0007669"/>
    <property type="project" value="UniProtKB-SubCell"/>
</dbReference>
<evidence type="ECO:0000256" key="2">
    <source>
        <dbReference type="ARBA" id="ARBA00022475"/>
    </source>
</evidence>
<keyword evidence="5 12" id="KW-0812">Transmembrane</keyword>
<accession>A0A3D9IJQ5</accession>
<evidence type="ECO:0000256" key="5">
    <source>
        <dbReference type="ARBA" id="ARBA00022692"/>
    </source>
</evidence>
<evidence type="ECO:0000313" key="15">
    <source>
        <dbReference type="Proteomes" id="UP000256869"/>
    </source>
</evidence>
<evidence type="ECO:0000256" key="4">
    <source>
        <dbReference type="ARBA" id="ARBA00022679"/>
    </source>
</evidence>
<protein>
    <submittedName>
        <fullName evidence="14">Two-component system sensor histidine kinase YesM</fullName>
    </submittedName>
</protein>